<dbReference type="AlphaFoldDB" id="A0A3N0B2Q4"/>
<keyword evidence="2" id="KW-1185">Reference proteome</keyword>
<dbReference type="Pfam" id="PF08843">
    <property type="entry name" value="AbiEii"/>
    <property type="match status" value="1"/>
</dbReference>
<name>A0A3N0B2Q4_9ACTN</name>
<evidence type="ECO:0000313" key="2">
    <source>
        <dbReference type="Proteomes" id="UP000269591"/>
    </source>
</evidence>
<protein>
    <submittedName>
        <fullName evidence="1">Nucleotidyl transferase AbiEii/AbiGii toxin family protein</fullName>
    </submittedName>
</protein>
<gene>
    <name evidence="1" type="ORF">DMP06_04040</name>
</gene>
<dbReference type="OrthoDB" id="9808443at2"/>
<organism evidence="1 2">
    <name type="scientific">Slackia equolifaciens</name>
    <dbReference type="NCBI Taxonomy" id="498718"/>
    <lineage>
        <taxon>Bacteria</taxon>
        <taxon>Bacillati</taxon>
        <taxon>Actinomycetota</taxon>
        <taxon>Coriobacteriia</taxon>
        <taxon>Eggerthellales</taxon>
        <taxon>Eggerthellaceae</taxon>
        <taxon>Slackia</taxon>
    </lineage>
</organism>
<evidence type="ECO:0000313" key="1">
    <source>
        <dbReference type="EMBL" id="RNL40846.1"/>
    </source>
</evidence>
<dbReference type="InterPro" id="IPR014942">
    <property type="entry name" value="AbiEii"/>
</dbReference>
<accession>A0A3N0B2Q4</accession>
<comment type="caution">
    <text evidence="1">The sequence shown here is derived from an EMBL/GenBank/DDBJ whole genome shotgun (WGS) entry which is preliminary data.</text>
</comment>
<dbReference type="RefSeq" id="WP_123208465.1">
    <property type="nucleotide sequence ID" value="NZ_JBHTHO010000002.1"/>
</dbReference>
<dbReference type="GO" id="GO:0016740">
    <property type="term" value="F:transferase activity"/>
    <property type="evidence" value="ECO:0007669"/>
    <property type="project" value="UniProtKB-KW"/>
</dbReference>
<reference evidence="2" key="1">
    <citation type="submission" date="2018-05" db="EMBL/GenBank/DDBJ databases">
        <title>Genome Sequencing of selected type strains of the family Eggerthellaceae.</title>
        <authorList>
            <person name="Danylec N."/>
            <person name="Stoll D.A."/>
            <person name="Doetsch A."/>
            <person name="Huch M."/>
        </authorList>
    </citation>
    <scope>NUCLEOTIDE SEQUENCE [LARGE SCALE GENOMIC DNA]</scope>
    <source>
        <strain evidence="2">DSM 24851</strain>
    </source>
</reference>
<dbReference type="Proteomes" id="UP000269591">
    <property type="component" value="Unassembled WGS sequence"/>
</dbReference>
<proteinExistence type="predicted"/>
<sequence length="281" mass="31479">MIDNPRRVKDLIKNLAGGDSGRAQLLQRRYAMERFLERIAESDYRENLILKGGMLVTSMLGVGERMTRDTDMTMQDKHLDIESAVEMTKEIAAIPLEDGASFSVENAYEIMEDSEYGGVRIEMRARLGKTEIPMKIDISTGDALTPAAVGYAYRLLLEDRTINILAYNVETVLAEKAETMLARSTFNTRMRDFYDMWALTNAGSKVDRKILADAVAATIANRGNGVSLDASENVLKALAASDTMHANWKRYRDRNDFASGLEWEEVLSAARLICEMAKKTQ</sequence>
<dbReference type="Gene3D" id="3.10.450.620">
    <property type="entry name" value="JHP933, nucleotidyltransferase-like core domain"/>
    <property type="match status" value="1"/>
</dbReference>
<keyword evidence="1" id="KW-0808">Transferase</keyword>
<dbReference type="EMBL" id="QIBX01000004">
    <property type="protein sequence ID" value="RNL40846.1"/>
    <property type="molecule type" value="Genomic_DNA"/>
</dbReference>